<name>A0ACC2CQF5_DIPCM</name>
<gene>
    <name evidence="1" type="ORF">O6H91_09G056000</name>
</gene>
<keyword evidence="2" id="KW-1185">Reference proteome</keyword>
<reference evidence="2" key="1">
    <citation type="journal article" date="2024" name="Proc. Natl. Acad. Sci. U.S.A.">
        <title>Extraordinary preservation of gene collinearity over three hundred million years revealed in homosporous lycophytes.</title>
        <authorList>
            <person name="Li C."/>
            <person name="Wickell D."/>
            <person name="Kuo L.Y."/>
            <person name="Chen X."/>
            <person name="Nie B."/>
            <person name="Liao X."/>
            <person name="Peng D."/>
            <person name="Ji J."/>
            <person name="Jenkins J."/>
            <person name="Williams M."/>
            <person name="Shu S."/>
            <person name="Plott C."/>
            <person name="Barry K."/>
            <person name="Rajasekar S."/>
            <person name="Grimwood J."/>
            <person name="Han X."/>
            <person name="Sun S."/>
            <person name="Hou Z."/>
            <person name="He W."/>
            <person name="Dai G."/>
            <person name="Sun C."/>
            <person name="Schmutz J."/>
            <person name="Leebens-Mack J.H."/>
            <person name="Li F.W."/>
            <person name="Wang L."/>
        </authorList>
    </citation>
    <scope>NUCLEOTIDE SEQUENCE [LARGE SCALE GENOMIC DNA]</scope>
    <source>
        <strain evidence="2">cv. PW_Plant_1</strain>
    </source>
</reference>
<evidence type="ECO:0000313" key="2">
    <source>
        <dbReference type="Proteomes" id="UP001162992"/>
    </source>
</evidence>
<organism evidence="1 2">
    <name type="scientific">Diphasiastrum complanatum</name>
    <name type="common">Issler's clubmoss</name>
    <name type="synonym">Lycopodium complanatum</name>
    <dbReference type="NCBI Taxonomy" id="34168"/>
    <lineage>
        <taxon>Eukaryota</taxon>
        <taxon>Viridiplantae</taxon>
        <taxon>Streptophyta</taxon>
        <taxon>Embryophyta</taxon>
        <taxon>Tracheophyta</taxon>
        <taxon>Lycopodiopsida</taxon>
        <taxon>Lycopodiales</taxon>
        <taxon>Lycopodiaceae</taxon>
        <taxon>Lycopodioideae</taxon>
        <taxon>Diphasiastrum</taxon>
    </lineage>
</organism>
<protein>
    <submittedName>
        <fullName evidence="1">Uncharacterized protein</fullName>
    </submittedName>
</protein>
<dbReference type="EMBL" id="CM055100">
    <property type="protein sequence ID" value="KAJ7543857.1"/>
    <property type="molecule type" value="Genomic_DNA"/>
</dbReference>
<dbReference type="Proteomes" id="UP001162992">
    <property type="component" value="Chromosome 9"/>
</dbReference>
<proteinExistence type="predicted"/>
<sequence length="72" mass="7656">MAARWMQLSILLALLIGVIMPTVRANTPPTAGPLPANDGVAVDQYIAYVLMFAALVLTYLIHPLDASGSSIF</sequence>
<comment type="caution">
    <text evidence="1">The sequence shown here is derived from an EMBL/GenBank/DDBJ whole genome shotgun (WGS) entry which is preliminary data.</text>
</comment>
<accession>A0ACC2CQF5</accession>
<evidence type="ECO:0000313" key="1">
    <source>
        <dbReference type="EMBL" id="KAJ7543857.1"/>
    </source>
</evidence>